<dbReference type="RefSeq" id="WP_171625345.1">
    <property type="nucleotide sequence ID" value="NZ_JABBPG010000002.1"/>
</dbReference>
<dbReference type="AlphaFoldDB" id="A0A849V9K1"/>
<feature type="region of interest" description="Disordered" evidence="1">
    <location>
        <begin position="72"/>
        <end position="91"/>
    </location>
</feature>
<dbReference type="Proteomes" id="UP000586305">
    <property type="component" value="Unassembled WGS sequence"/>
</dbReference>
<keyword evidence="3" id="KW-1185">Reference proteome</keyword>
<proteinExistence type="predicted"/>
<organism evidence="2 3">
    <name type="scientific">Pseudoalteromonas caenipelagi</name>
    <dbReference type="NCBI Taxonomy" id="2726988"/>
    <lineage>
        <taxon>Bacteria</taxon>
        <taxon>Pseudomonadati</taxon>
        <taxon>Pseudomonadota</taxon>
        <taxon>Gammaproteobacteria</taxon>
        <taxon>Alteromonadales</taxon>
        <taxon>Pseudoalteromonadaceae</taxon>
        <taxon>Pseudoalteromonas</taxon>
    </lineage>
</organism>
<protein>
    <submittedName>
        <fullName evidence="2">Uncharacterized protein</fullName>
    </submittedName>
</protein>
<evidence type="ECO:0000313" key="2">
    <source>
        <dbReference type="EMBL" id="NOU50279.1"/>
    </source>
</evidence>
<evidence type="ECO:0000313" key="3">
    <source>
        <dbReference type="Proteomes" id="UP000586305"/>
    </source>
</evidence>
<accession>A0A849V9K1</accession>
<comment type="caution">
    <text evidence="2">The sequence shown here is derived from an EMBL/GenBank/DDBJ whole genome shotgun (WGS) entry which is preliminary data.</text>
</comment>
<sequence>MKHINAKTSSEHSKQRVTRPSSKPLVDNRTVQQQALQLAGDRYYWVKPANGSWQYVGAFKNHAQANNWWAANKGNYPGGRFGQGSSKTKYR</sequence>
<gene>
    <name evidence="2" type="ORF">HG263_06955</name>
</gene>
<name>A0A849V9K1_9GAMM</name>
<evidence type="ECO:0000256" key="1">
    <source>
        <dbReference type="SAM" id="MobiDB-lite"/>
    </source>
</evidence>
<feature type="region of interest" description="Disordered" evidence="1">
    <location>
        <begin position="1"/>
        <end position="30"/>
    </location>
</feature>
<reference evidence="2 3" key="1">
    <citation type="submission" date="2020-04" db="EMBL/GenBank/DDBJ databases">
        <title>Pseudoalteromonas caenipelagi sp. nov., isolated from a tidal flat.</title>
        <authorList>
            <person name="Park S."/>
            <person name="Yoon J.-H."/>
        </authorList>
    </citation>
    <scope>NUCLEOTIDE SEQUENCE [LARGE SCALE GENOMIC DNA]</scope>
    <source>
        <strain evidence="2 3">JBTF-M23</strain>
    </source>
</reference>
<dbReference type="EMBL" id="JABBPG010000002">
    <property type="protein sequence ID" value="NOU50279.1"/>
    <property type="molecule type" value="Genomic_DNA"/>
</dbReference>